<keyword evidence="5" id="KW-1185">Reference proteome</keyword>
<evidence type="ECO:0000256" key="1">
    <source>
        <dbReference type="PROSITE-ProRule" id="PRU00175"/>
    </source>
</evidence>
<comment type="caution">
    <text evidence="4">The sequence shown here is derived from an EMBL/GenBank/DDBJ whole genome shotgun (WGS) entry which is preliminary data.</text>
</comment>
<dbReference type="PANTHER" id="PTHR46719:SF21">
    <property type="entry name" value="RING-H2 FINGER PROTEIN ATL70-LIKE"/>
    <property type="match status" value="1"/>
</dbReference>
<dbReference type="PROSITE" id="PS50089">
    <property type="entry name" value="ZF_RING_2"/>
    <property type="match status" value="1"/>
</dbReference>
<evidence type="ECO:0000256" key="2">
    <source>
        <dbReference type="SAM" id="Phobius"/>
    </source>
</evidence>
<dbReference type="EMBL" id="CAKOAT010124599">
    <property type="protein sequence ID" value="CAH8334311.1"/>
    <property type="molecule type" value="Genomic_DNA"/>
</dbReference>
<dbReference type="Pfam" id="PF13639">
    <property type="entry name" value="zf-RING_2"/>
    <property type="match status" value="1"/>
</dbReference>
<feature type="transmembrane region" description="Helical" evidence="2">
    <location>
        <begin position="36"/>
        <end position="54"/>
    </location>
</feature>
<dbReference type="SUPFAM" id="SSF57850">
    <property type="entry name" value="RING/U-box"/>
    <property type="match status" value="1"/>
</dbReference>
<feature type="domain" description="RING-type" evidence="3">
    <location>
        <begin position="91"/>
        <end position="133"/>
    </location>
</feature>
<dbReference type="Proteomes" id="UP001642260">
    <property type="component" value="Unassembled WGS sequence"/>
</dbReference>
<dbReference type="GO" id="GO:0008270">
    <property type="term" value="F:zinc ion binding"/>
    <property type="evidence" value="ECO:0007669"/>
    <property type="project" value="UniProtKB-KW"/>
</dbReference>
<keyword evidence="1" id="KW-0862">Zinc</keyword>
<keyword evidence="1" id="KW-0863">Zinc-finger</keyword>
<protein>
    <recommendedName>
        <fullName evidence="3">RING-type domain-containing protein</fullName>
    </recommendedName>
</protein>
<dbReference type="InterPro" id="IPR001841">
    <property type="entry name" value="Znf_RING"/>
</dbReference>
<organism evidence="4 5">
    <name type="scientific">Eruca vesicaria subsp. sativa</name>
    <name type="common">Garden rocket</name>
    <name type="synonym">Eruca sativa</name>
    <dbReference type="NCBI Taxonomy" id="29727"/>
    <lineage>
        <taxon>Eukaryota</taxon>
        <taxon>Viridiplantae</taxon>
        <taxon>Streptophyta</taxon>
        <taxon>Embryophyta</taxon>
        <taxon>Tracheophyta</taxon>
        <taxon>Spermatophyta</taxon>
        <taxon>Magnoliopsida</taxon>
        <taxon>eudicotyledons</taxon>
        <taxon>Gunneridae</taxon>
        <taxon>Pentapetalae</taxon>
        <taxon>rosids</taxon>
        <taxon>malvids</taxon>
        <taxon>Brassicales</taxon>
        <taxon>Brassicaceae</taxon>
        <taxon>Brassiceae</taxon>
        <taxon>Eruca</taxon>
    </lineage>
</organism>
<dbReference type="Gene3D" id="3.30.40.10">
    <property type="entry name" value="Zinc/RING finger domain, C3HC4 (zinc finger)"/>
    <property type="match status" value="1"/>
</dbReference>
<keyword evidence="2" id="KW-0812">Transmembrane</keyword>
<dbReference type="AlphaFoldDB" id="A0ABC8JT60"/>
<keyword evidence="2" id="KW-0472">Membrane</keyword>
<evidence type="ECO:0000313" key="5">
    <source>
        <dbReference type="Proteomes" id="UP001642260"/>
    </source>
</evidence>
<evidence type="ECO:0000259" key="3">
    <source>
        <dbReference type="PROSITE" id="PS50089"/>
    </source>
</evidence>
<accession>A0ABC8JT60</accession>
<reference evidence="4 5" key="1">
    <citation type="submission" date="2022-03" db="EMBL/GenBank/DDBJ databases">
        <authorList>
            <person name="Macdonald S."/>
            <person name="Ahmed S."/>
            <person name="Newling K."/>
        </authorList>
    </citation>
    <scope>NUCLEOTIDE SEQUENCE [LARGE SCALE GENOMIC DNA]</scope>
</reference>
<keyword evidence="2" id="KW-1133">Transmembrane helix</keyword>
<dbReference type="PANTHER" id="PTHR46719">
    <property type="entry name" value="TRANSCRIPTION FACTOR C2H2 FAMILY-RELATED"/>
    <property type="match status" value="1"/>
</dbReference>
<evidence type="ECO:0000313" key="4">
    <source>
        <dbReference type="EMBL" id="CAH8334311.1"/>
    </source>
</evidence>
<dbReference type="SMART" id="SM00184">
    <property type="entry name" value="RING"/>
    <property type="match status" value="1"/>
</dbReference>
<dbReference type="InterPro" id="IPR045899">
    <property type="entry name" value="ATL71-like"/>
</dbReference>
<sequence length="154" mass="17536">MTSPPPPPLLTVSPATAEANLPELTVADFFKSADAFPLYLLILLIFYFVLLHYCRLRFKQKLKPLKKEILESLPKLTLSTESCTTTRSRRCVICLEDYVAGDVVRVLPPCGHMFHVFCIDKWFQLGSTCPSCRIIPVAHIKPNIYHKLLHVLVR</sequence>
<gene>
    <name evidence="4" type="ORF">ERUC_LOCUS13086</name>
</gene>
<name>A0ABC8JT60_ERUVS</name>
<keyword evidence="1" id="KW-0479">Metal-binding</keyword>
<proteinExistence type="predicted"/>
<dbReference type="InterPro" id="IPR013083">
    <property type="entry name" value="Znf_RING/FYVE/PHD"/>
</dbReference>